<dbReference type="InterPro" id="IPR041492">
    <property type="entry name" value="HAD_2"/>
</dbReference>
<dbReference type="Proteomes" id="UP000596739">
    <property type="component" value="Unassembled WGS sequence"/>
</dbReference>
<keyword evidence="2" id="KW-1185">Reference proteome</keyword>
<dbReference type="RefSeq" id="WP_200273096.1">
    <property type="nucleotide sequence ID" value="NZ_JAENHN010000059.1"/>
</dbReference>
<dbReference type="GO" id="GO:0016787">
    <property type="term" value="F:hydrolase activity"/>
    <property type="evidence" value="ECO:0007669"/>
    <property type="project" value="UniProtKB-KW"/>
</dbReference>
<keyword evidence="1" id="KW-0378">Hydrolase</keyword>
<gene>
    <name evidence="1" type="ORF">JHL18_21540</name>
</gene>
<dbReference type="NCBIfam" id="TIGR01509">
    <property type="entry name" value="HAD-SF-IA-v3"/>
    <property type="match status" value="1"/>
</dbReference>
<dbReference type="SFLD" id="SFLDS00003">
    <property type="entry name" value="Haloacid_Dehalogenase"/>
    <property type="match status" value="1"/>
</dbReference>
<comment type="caution">
    <text evidence="1">The sequence shown here is derived from an EMBL/GenBank/DDBJ whole genome shotgun (WGS) entry which is preliminary data.</text>
</comment>
<sequence>MLQHKNLKAILFDSGRVLIDPRTGDWFVPLNFNRYVDKSKFDFLDELLIQLSFYNSIKFLEGKSIVLTEEEEFEHFVEFYRVLSNELPGLELNENHIVEIARDTVFNDEKFLFYEDVFEVIPQLSKSYKLGVVSDTWPSLERVFKNAGLREYFSTFVMSSKIGVIKPDELMFTTALSELNIKPEEVIFIDDNIKNIEGAAKLGMQGVLMIRDKNINACTEYETISNLKVLLSLLG</sequence>
<dbReference type="Pfam" id="PF13419">
    <property type="entry name" value="HAD_2"/>
    <property type="match status" value="1"/>
</dbReference>
<evidence type="ECO:0000313" key="2">
    <source>
        <dbReference type="Proteomes" id="UP000596739"/>
    </source>
</evidence>
<accession>A0ABS1EV02</accession>
<dbReference type="PANTHER" id="PTHR43611">
    <property type="entry name" value="ALPHA-D-GLUCOSE 1-PHOSPHATE PHOSPHATASE"/>
    <property type="match status" value="1"/>
</dbReference>
<dbReference type="Gene3D" id="3.40.50.1000">
    <property type="entry name" value="HAD superfamily/HAD-like"/>
    <property type="match status" value="1"/>
</dbReference>
<dbReference type="InterPro" id="IPR006439">
    <property type="entry name" value="HAD-SF_hydro_IA"/>
</dbReference>
<dbReference type="NCBIfam" id="TIGR01549">
    <property type="entry name" value="HAD-SF-IA-v1"/>
    <property type="match status" value="1"/>
</dbReference>
<name>A0ABS1EV02_9CLOT</name>
<proteinExistence type="predicted"/>
<dbReference type="PANTHER" id="PTHR43611:SF3">
    <property type="entry name" value="FLAVIN MONONUCLEOTIDE HYDROLASE 1, CHLOROPLATIC"/>
    <property type="match status" value="1"/>
</dbReference>
<protein>
    <submittedName>
        <fullName evidence="1">HAD-IA family hydrolase</fullName>
    </submittedName>
</protein>
<dbReference type="EMBL" id="JAENHN010000059">
    <property type="protein sequence ID" value="MBK1813210.1"/>
    <property type="molecule type" value="Genomic_DNA"/>
</dbReference>
<evidence type="ECO:0000313" key="1">
    <source>
        <dbReference type="EMBL" id="MBK1813210.1"/>
    </source>
</evidence>
<organism evidence="1 2">
    <name type="scientific">Clostridium yunnanense</name>
    <dbReference type="NCBI Taxonomy" id="2800325"/>
    <lineage>
        <taxon>Bacteria</taxon>
        <taxon>Bacillati</taxon>
        <taxon>Bacillota</taxon>
        <taxon>Clostridia</taxon>
        <taxon>Eubacteriales</taxon>
        <taxon>Clostridiaceae</taxon>
        <taxon>Clostridium</taxon>
    </lineage>
</organism>
<reference evidence="2" key="1">
    <citation type="submission" date="2021-01" db="EMBL/GenBank/DDBJ databases">
        <title>Genome public.</title>
        <authorList>
            <person name="Liu C."/>
            <person name="Sun Q."/>
        </authorList>
    </citation>
    <scope>NUCLEOTIDE SEQUENCE [LARGE SCALE GENOMIC DNA]</scope>
    <source>
        <strain evidence="2">YIM B02505</strain>
    </source>
</reference>
<dbReference type="SFLD" id="SFLDG01129">
    <property type="entry name" value="C1.5:_HAD__Beta-PGM__Phosphata"/>
    <property type="match status" value="1"/>
</dbReference>
<dbReference type="InterPro" id="IPR023214">
    <property type="entry name" value="HAD_sf"/>
</dbReference>
<dbReference type="InterPro" id="IPR036412">
    <property type="entry name" value="HAD-like_sf"/>
</dbReference>
<dbReference type="SUPFAM" id="SSF56784">
    <property type="entry name" value="HAD-like"/>
    <property type="match status" value="1"/>
</dbReference>